<dbReference type="Gene3D" id="3.40.50.410">
    <property type="entry name" value="von Willebrand factor, type A domain"/>
    <property type="match status" value="1"/>
</dbReference>
<dbReference type="SMART" id="SM00327">
    <property type="entry name" value="VWA"/>
    <property type="match status" value="1"/>
</dbReference>
<dbReference type="InterPro" id="IPR002035">
    <property type="entry name" value="VWF_A"/>
</dbReference>
<proteinExistence type="predicted"/>
<keyword evidence="1" id="KW-0732">Signal</keyword>
<dbReference type="InterPro" id="IPR036465">
    <property type="entry name" value="vWFA_dom_sf"/>
</dbReference>
<gene>
    <name evidence="3" type="ORF">J3U88_30085</name>
</gene>
<feature type="domain" description="VWFA" evidence="2">
    <location>
        <begin position="24"/>
        <end position="208"/>
    </location>
</feature>
<protein>
    <submittedName>
        <fullName evidence="3">VWA domain-containing protein</fullName>
    </submittedName>
</protein>
<dbReference type="Proteomes" id="UP000664417">
    <property type="component" value="Unassembled WGS sequence"/>
</dbReference>
<dbReference type="Pfam" id="PF13519">
    <property type="entry name" value="VWA_2"/>
    <property type="match status" value="1"/>
</dbReference>
<dbReference type="AlphaFoldDB" id="A0A8J7QPI8"/>
<dbReference type="RefSeq" id="WP_207862732.1">
    <property type="nucleotide sequence ID" value="NZ_JAFREP010000042.1"/>
</dbReference>
<reference evidence="3" key="1">
    <citation type="submission" date="2021-03" db="EMBL/GenBank/DDBJ databases">
        <authorList>
            <person name="Wang G."/>
        </authorList>
    </citation>
    <scope>NUCLEOTIDE SEQUENCE</scope>
    <source>
        <strain evidence="3">KCTC 12899</strain>
    </source>
</reference>
<evidence type="ECO:0000256" key="1">
    <source>
        <dbReference type="SAM" id="SignalP"/>
    </source>
</evidence>
<feature type="chain" id="PRO_5035170159" evidence="1">
    <location>
        <begin position="19"/>
        <end position="661"/>
    </location>
</feature>
<comment type="caution">
    <text evidence="3">The sequence shown here is derived from an EMBL/GenBank/DDBJ whole genome shotgun (WGS) entry which is preliminary data.</text>
</comment>
<feature type="signal peptide" evidence="1">
    <location>
        <begin position="1"/>
        <end position="18"/>
    </location>
</feature>
<dbReference type="PROSITE" id="PS50234">
    <property type="entry name" value="VWFA"/>
    <property type="match status" value="1"/>
</dbReference>
<organism evidence="3 4">
    <name type="scientific">Acanthopleuribacter pedis</name>
    <dbReference type="NCBI Taxonomy" id="442870"/>
    <lineage>
        <taxon>Bacteria</taxon>
        <taxon>Pseudomonadati</taxon>
        <taxon>Acidobacteriota</taxon>
        <taxon>Holophagae</taxon>
        <taxon>Acanthopleuribacterales</taxon>
        <taxon>Acanthopleuribacteraceae</taxon>
        <taxon>Acanthopleuribacter</taxon>
    </lineage>
</organism>
<dbReference type="EMBL" id="JAFREP010000042">
    <property type="protein sequence ID" value="MBO1322760.1"/>
    <property type="molecule type" value="Genomic_DNA"/>
</dbReference>
<name>A0A8J7QPI8_9BACT</name>
<keyword evidence="4" id="KW-1185">Reference proteome</keyword>
<evidence type="ECO:0000313" key="3">
    <source>
        <dbReference type="EMBL" id="MBO1322760.1"/>
    </source>
</evidence>
<sequence>MKTTLFLFSALLFHLIFAAEQAKPIHLVFDVSGSMWGRVPDPDGGEARMKIAVAREALNALLQDWDPKQPLGLTVYGHRRAGDCADIETLFSTGEVDVAALRRRVSTLKPKGKTPLAAAVRRAAQDLAFEKQAGTIILLSDGIETCAEEPCQLVKELAAKGIDLKLHVIGFDVDTAAADQLHCLADATDGMYFAAENAADLKDALTQVVAFEQPQPEPEKISAATVSAPAEVPAGAPFEAAWTGPANPGDRLQIQAVDAAVRSRAFDTAYIEQGNPSKLRAPDQPGSYQVRYVTARSRKILAEAVVQVVPTQAEVDLPAEVVAGAIVDVAWKGPGHSGEKLAVYPSGWNGENKTWLTMNYAYRNPVKMRVPVEPGAYEMHYLTARTKESLGFAAFTVVKAEVTLTAEPRFDAGADVFVRFEGGGQGGDRIHWFGPLGEAGKRGDSLYVNPDKPDVKMRGPVEPGRYEFQYLNHKKEVLARLPFDVVPSVVALTFPEQASVGAHLNITWQGPAGSGDRIQILEGPEPRPEVWYSAYINPDKEVVRVDVPSRPGEYRVVYRHGRAKTVLAESVLRVKDVTVTLKVPATVKAGERMVLSWEGSHNANDRIFIMDGQGKRVRSAYAQSRKEMAVKAPDAPGDYEVQFLVGVKHRRVVTTVPLKVQ</sequence>
<accession>A0A8J7QPI8</accession>
<evidence type="ECO:0000259" key="2">
    <source>
        <dbReference type="PROSITE" id="PS50234"/>
    </source>
</evidence>
<evidence type="ECO:0000313" key="4">
    <source>
        <dbReference type="Proteomes" id="UP000664417"/>
    </source>
</evidence>
<dbReference type="SUPFAM" id="SSF53300">
    <property type="entry name" value="vWA-like"/>
    <property type="match status" value="1"/>
</dbReference>